<dbReference type="Pfam" id="PF01965">
    <property type="entry name" value="DJ-1_PfpI"/>
    <property type="match status" value="1"/>
</dbReference>
<gene>
    <name evidence="4" type="ORF">PM02_16225</name>
</gene>
<keyword evidence="2" id="KW-0804">Transcription</keyword>
<evidence type="ECO:0000313" key="4">
    <source>
        <dbReference type="EMBL" id="KAJ02094.1"/>
    </source>
</evidence>
<feature type="domain" description="HTH araC/xylS-type" evidence="3">
    <location>
        <begin position="211"/>
        <end position="309"/>
    </location>
</feature>
<dbReference type="Gene3D" id="3.40.50.880">
    <property type="match status" value="1"/>
</dbReference>
<dbReference type="PANTHER" id="PTHR43130:SF3">
    <property type="entry name" value="HTH-TYPE TRANSCRIPTIONAL REGULATOR RV1931C"/>
    <property type="match status" value="1"/>
</dbReference>
<keyword evidence="5" id="KW-1185">Reference proteome</keyword>
<sequence length="325" mass="35365">MESDFMIQHSIAVLVFDGVIVPDLSPPLGVFGRTEGYDIRLCGPETTIQTRYMGLSVPHDLSALTEADTIFVPGIEDIERVIPPAVLNALRLAHARGARIASICTGAFVLAAAGLLDGLTATTHWRVAGALARRCPDAVVEENMLFVDNGQVLCSAGAAAGLDLCLHMLRADKGAAVAAQVARLAVVQLAREGGQAQFIDYDFSEPTETLDPLLDWVRENLDQPLTVADLAHRAAKSVRTLNRRFHQQTGTTPLQWVQRERVRRAQYLLEVTPLSVEEITTRTGFGTAANLRDRFFRVVGVTPSAYRKTFAGRHTGLSLEVQAEV</sequence>
<dbReference type="InterPro" id="IPR029062">
    <property type="entry name" value="Class_I_gatase-like"/>
</dbReference>
<dbReference type="SUPFAM" id="SSF46689">
    <property type="entry name" value="Homeodomain-like"/>
    <property type="match status" value="2"/>
</dbReference>
<evidence type="ECO:0000256" key="2">
    <source>
        <dbReference type="ARBA" id="ARBA00023163"/>
    </source>
</evidence>
<comment type="caution">
    <text evidence="4">The sequence shown here is derived from an EMBL/GenBank/DDBJ whole genome shotgun (WGS) entry which is preliminary data.</text>
</comment>
<dbReference type="STRING" id="83219.PM02_16225"/>
<dbReference type="Proteomes" id="UP000027337">
    <property type="component" value="Unassembled WGS sequence"/>
</dbReference>
<dbReference type="SMART" id="SM00342">
    <property type="entry name" value="HTH_ARAC"/>
    <property type="match status" value="1"/>
</dbReference>
<organism evidence="4 5">
    <name type="scientific">Sulfitobacter mediterraneus</name>
    <dbReference type="NCBI Taxonomy" id="83219"/>
    <lineage>
        <taxon>Bacteria</taxon>
        <taxon>Pseudomonadati</taxon>
        <taxon>Pseudomonadota</taxon>
        <taxon>Alphaproteobacteria</taxon>
        <taxon>Rhodobacterales</taxon>
        <taxon>Roseobacteraceae</taxon>
        <taxon>Sulfitobacter</taxon>
    </lineage>
</organism>
<keyword evidence="1" id="KW-0805">Transcription regulation</keyword>
<dbReference type="PROSITE" id="PS01124">
    <property type="entry name" value="HTH_ARAC_FAMILY_2"/>
    <property type="match status" value="1"/>
</dbReference>
<protein>
    <recommendedName>
        <fullName evidence="3">HTH araC/xylS-type domain-containing protein</fullName>
    </recommendedName>
</protein>
<dbReference type="CDD" id="cd03137">
    <property type="entry name" value="GATase1_AraC_1"/>
    <property type="match status" value="1"/>
</dbReference>
<dbReference type="GO" id="GO:0043565">
    <property type="term" value="F:sequence-specific DNA binding"/>
    <property type="evidence" value="ECO:0007669"/>
    <property type="project" value="InterPro"/>
</dbReference>
<dbReference type="SUPFAM" id="SSF52317">
    <property type="entry name" value="Class I glutamine amidotransferase-like"/>
    <property type="match status" value="1"/>
</dbReference>
<dbReference type="Gene3D" id="1.10.10.60">
    <property type="entry name" value="Homeodomain-like"/>
    <property type="match status" value="1"/>
</dbReference>
<evidence type="ECO:0000259" key="3">
    <source>
        <dbReference type="PROSITE" id="PS01124"/>
    </source>
</evidence>
<dbReference type="InterPro" id="IPR002818">
    <property type="entry name" value="DJ-1/PfpI"/>
</dbReference>
<dbReference type="eggNOG" id="COG4977">
    <property type="taxonomic scope" value="Bacteria"/>
</dbReference>
<dbReference type="PANTHER" id="PTHR43130">
    <property type="entry name" value="ARAC-FAMILY TRANSCRIPTIONAL REGULATOR"/>
    <property type="match status" value="1"/>
</dbReference>
<evidence type="ECO:0000256" key="1">
    <source>
        <dbReference type="ARBA" id="ARBA00023015"/>
    </source>
</evidence>
<accession>A0A061SRS2</accession>
<evidence type="ECO:0000313" key="5">
    <source>
        <dbReference type="Proteomes" id="UP000027337"/>
    </source>
</evidence>
<name>A0A061SRS2_9RHOB</name>
<dbReference type="EMBL" id="JEMU01000015">
    <property type="protein sequence ID" value="KAJ02094.1"/>
    <property type="molecule type" value="Genomic_DNA"/>
</dbReference>
<proteinExistence type="predicted"/>
<reference evidence="4 5" key="1">
    <citation type="journal article" date="2014" name="Genome Announc.">
        <title>Draft Genome Sequences of Two Isolates of the Roseobacter Group, Sulfitobacter sp. Strains 3SOLIMAR09 and 1FIGIMAR09, from Harbors of Mallorca Island (Mediterranean Sea).</title>
        <authorList>
            <person name="Mas-Llado M."/>
            <person name="Pina-Villalonga J.M."/>
            <person name="Brunet-Galmes I."/>
            <person name="Nogales B."/>
            <person name="Bosch R."/>
        </authorList>
    </citation>
    <scope>NUCLEOTIDE SEQUENCE [LARGE SCALE GENOMIC DNA]</scope>
    <source>
        <strain evidence="4 5">1FIGIMAR09</strain>
    </source>
</reference>
<dbReference type="InterPro" id="IPR018060">
    <property type="entry name" value="HTH_AraC"/>
</dbReference>
<dbReference type="AlphaFoldDB" id="A0A061SRS2"/>
<dbReference type="Pfam" id="PF12833">
    <property type="entry name" value="HTH_18"/>
    <property type="match status" value="1"/>
</dbReference>
<dbReference type="GO" id="GO:0003700">
    <property type="term" value="F:DNA-binding transcription factor activity"/>
    <property type="evidence" value="ECO:0007669"/>
    <property type="project" value="InterPro"/>
</dbReference>
<dbReference type="InterPro" id="IPR009057">
    <property type="entry name" value="Homeodomain-like_sf"/>
</dbReference>
<dbReference type="InterPro" id="IPR052158">
    <property type="entry name" value="INH-QAR"/>
</dbReference>